<name>A0A397SPP6_9GLOM</name>
<keyword evidence="1" id="KW-0812">Transmembrane</keyword>
<evidence type="ECO:0000313" key="3">
    <source>
        <dbReference type="Proteomes" id="UP000265703"/>
    </source>
</evidence>
<proteinExistence type="predicted"/>
<gene>
    <name evidence="2" type="ORF">C1645_778504</name>
</gene>
<feature type="transmembrane region" description="Helical" evidence="1">
    <location>
        <begin position="12"/>
        <end position="33"/>
    </location>
</feature>
<keyword evidence="3" id="KW-1185">Reference proteome</keyword>
<feature type="transmembrane region" description="Helical" evidence="1">
    <location>
        <begin position="39"/>
        <end position="61"/>
    </location>
</feature>
<comment type="caution">
    <text evidence="2">The sequence shown here is derived from an EMBL/GenBank/DDBJ whole genome shotgun (WGS) entry which is preliminary data.</text>
</comment>
<accession>A0A397SPP6</accession>
<evidence type="ECO:0000313" key="2">
    <source>
        <dbReference type="EMBL" id="RIA86889.1"/>
    </source>
</evidence>
<organism evidence="2 3">
    <name type="scientific">Glomus cerebriforme</name>
    <dbReference type="NCBI Taxonomy" id="658196"/>
    <lineage>
        <taxon>Eukaryota</taxon>
        <taxon>Fungi</taxon>
        <taxon>Fungi incertae sedis</taxon>
        <taxon>Mucoromycota</taxon>
        <taxon>Glomeromycotina</taxon>
        <taxon>Glomeromycetes</taxon>
        <taxon>Glomerales</taxon>
        <taxon>Glomeraceae</taxon>
        <taxon>Glomus</taxon>
    </lineage>
</organism>
<dbReference type="Proteomes" id="UP000265703">
    <property type="component" value="Unassembled WGS sequence"/>
</dbReference>
<evidence type="ECO:0000256" key="1">
    <source>
        <dbReference type="SAM" id="Phobius"/>
    </source>
</evidence>
<keyword evidence="1" id="KW-0472">Membrane</keyword>
<keyword evidence="1" id="KW-1133">Transmembrane helix</keyword>
<dbReference type="EMBL" id="QKYT01000338">
    <property type="protein sequence ID" value="RIA86889.1"/>
    <property type="molecule type" value="Genomic_DNA"/>
</dbReference>
<sequence length="62" mass="7308">MKKKHIFYRLLNPVKVPCYFCCALIMRIIGQISNINSPLVTLLIIKLLEISVYCQIPFIYYN</sequence>
<dbReference type="AlphaFoldDB" id="A0A397SPP6"/>
<protein>
    <submittedName>
        <fullName evidence="2">Uncharacterized protein</fullName>
    </submittedName>
</protein>
<reference evidence="2 3" key="1">
    <citation type="submission" date="2018-06" db="EMBL/GenBank/DDBJ databases">
        <title>Comparative genomics reveals the genomic features of Rhizophagus irregularis, R. cerebriforme, R. diaphanum and Gigaspora rosea, and their symbiotic lifestyle signature.</title>
        <authorList>
            <person name="Morin E."/>
            <person name="San Clemente H."/>
            <person name="Chen E.C.H."/>
            <person name="De La Providencia I."/>
            <person name="Hainaut M."/>
            <person name="Kuo A."/>
            <person name="Kohler A."/>
            <person name="Murat C."/>
            <person name="Tang N."/>
            <person name="Roy S."/>
            <person name="Loubradou J."/>
            <person name="Henrissat B."/>
            <person name="Grigoriev I.V."/>
            <person name="Corradi N."/>
            <person name="Roux C."/>
            <person name="Martin F.M."/>
        </authorList>
    </citation>
    <scope>NUCLEOTIDE SEQUENCE [LARGE SCALE GENOMIC DNA]</scope>
    <source>
        <strain evidence="2 3">DAOM 227022</strain>
    </source>
</reference>